<keyword evidence="6" id="KW-1185">Reference proteome</keyword>
<name>A0ABY4AJY3_9BURK</name>
<comment type="function">
    <text evidence="2">Pyridoxal 5'-phosphate (PLP)-binding protein, which is involved in PLP homeostasis.</text>
</comment>
<gene>
    <name evidence="5" type="ORF">DHf2319_01160</name>
</gene>
<dbReference type="PIRSF" id="PIRSF004848">
    <property type="entry name" value="YBL036c_PLPDEIII"/>
    <property type="match status" value="1"/>
</dbReference>
<dbReference type="PANTHER" id="PTHR10146">
    <property type="entry name" value="PROLINE SYNTHETASE CO-TRANSCRIBED BACTERIAL HOMOLOG PROTEIN"/>
    <property type="match status" value="1"/>
</dbReference>
<dbReference type="Pfam" id="PF01168">
    <property type="entry name" value="Ala_racemase_N"/>
    <property type="match status" value="1"/>
</dbReference>
<reference evidence="5 6" key="1">
    <citation type="submission" date="2020-11" db="EMBL/GenBank/DDBJ databases">
        <title>Algicoccus daihaiensis sp.nov., isolated from Daihai Lake in Inner Mongolia.</title>
        <authorList>
            <person name="Kai J."/>
        </authorList>
    </citation>
    <scope>NUCLEOTIDE SEQUENCE [LARGE SCALE GENOMIC DNA]</scope>
    <source>
        <strain evidence="6">f23</strain>
    </source>
</reference>
<evidence type="ECO:0000256" key="1">
    <source>
        <dbReference type="ARBA" id="ARBA00022898"/>
    </source>
</evidence>
<accession>A0ABY4AJY3</accession>
<dbReference type="EMBL" id="CP063982">
    <property type="protein sequence ID" value="UOD50580.1"/>
    <property type="molecule type" value="Genomic_DNA"/>
</dbReference>
<organism evidence="5 6">
    <name type="scientific">Orrella daihaiensis</name>
    <dbReference type="NCBI Taxonomy" id="2782176"/>
    <lineage>
        <taxon>Bacteria</taxon>
        <taxon>Pseudomonadati</taxon>
        <taxon>Pseudomonadota</taxon>
        <taxon>Betaproteobacteria</taxon>
        <taxon>Burkholderiales</taxon>
        <taxon>Alcaligenaceae</taxon>
        <taxon>Orrella</taxon>
    </lineage>
</organism>
<dbReference type="InterPro" id="IPR001608">
    <property type="entry name" value="Ala_racemase_N"/>
</dbReference>
<evidence type="ECO:0000256" key="3">
    <source>
        <dbReference type="RuleBase" id="RU004514"/>
    </source>
</evidence>
<dbReference type="CDD" id="cd00635">
    <property type="entry name" value="PLPDE_III_YBL036c_like"/>
    <property type="match status" value="1"/>
</dbReference>
<keyword evidence="1 2" id="KW-0663">Pyridoxal phosphate</keyword>
<dbReference type="InterPro" id="IPR011078">
    <property type="entry name" value="PyrdxlP_homeostasis"/>
</dbReference>
<dbReference type="RefSeq" id="WP_369810206.1">
    <property type="nucleotide sequence ID" value="NZ_CP063982.1"/>
</dbReference>
<dbReference type="InterPro" id="IPR029066">
    <property type="entry name" value="PLP-binding_barrel"/>
</dbReference>
<dbReference type="HAMAP" id="MF_02087">
    <property type="entry name" value="PLP_homeostasis"/>
    <property type="match status" value="1"/>
</dbReference>
<evidence type="ECO:0000256" key="2">
    <source>
        <dbReference type="HAMAP-Rule" id="MF_02087"/>
    </source>
</evidence>
<dbReference type="PANTHER" id="PTHR10146:SF14">
    <property type="entry name" value="PYRIDOXAL PHOSPHATE HOMEOSTASIS PROTEIN"/>
    <property type="match status" value="1"/>
</dbReference>
<dbReference type="SUPFAM" id="SSF51419">
    <property type="entry name" value="PLP-binding barrel"/>
    <property type="match status" value="1"/>
</dbReference>
<comment type="similarity">
    <text evidence="2 3">Belongs to the pyridoxal phosphate-binding protein YggS/PROSC family.</text>
</comment>
<proteinExistence type="inferred from homology"/>
<dbReference type="NCBIfam" id="TIGR00044">
    <property type="entry name" value="YggS family pyridoxal phosphate-dependent enzyme"/>
    <property type="match status" value="1"/>
</dbReference>
<evidence type="ECO:0000313" key="6">
    <source>
        <dbReference type="Proteomes" id="UP000831607"/>
    </source>
</evidence>
<dbReference type="Proteomes" id="UP000831607">
    <property type="component" value="Chromosome"/>
</dbReference>
<dbReference type="Gene3D" id="3.20.20.10">
    <property type="entry name" value="Alanine racemase"/>
    <property type="match status" value="1"/>
</dbReference>
<feature type="domain" description="Alanine racemase N-terminal" evidence="4">
    <location>
        <begin position="29"/>
        <end position="246"/>
    </location>
</feature>
<protein>
    <recommendedName>
        <fullName evidence="2">Pyridoxal phosphate homeostasis protein</fullName>
        <shortName evidence="2">PLP homeostasis protein</shortName>
    </recommendedName>
</protein>
<evidence type="ECO:0000259" key="4">
    <source>
        <dbReference type="Pfam" id="PF01168"/>
    </source>
</evidence>
<sequence length="247" mass="27389">MIRLFKSVLYGRLPIVIDRESLASRVEKVQQQIAQACARAGRDPTEVTLLPVSKTFDAEAIREMTALGFRRFGENRLQEIAQKAPELSDCDIQWVVIGHVQTNKAKEVAKYAAELQSLDRMALAEALDKRLAPLNRTLKVLIQVKTSPEDTKSGLDPSDLIPFLKEISKFPTLRVEGLMTMAILSDDENAVRQCFKQLRECRDQALAAGIEGISLNRLSMGMSGDMALAIEEGSTEVRVGTAIFGKR</sequence>
<feature type="modified residue" description="N6-(pyridoxal phosphate)lysine" evidence="2">
    <location>
        <position position="54"/>
    </location>
</feature>
<evidence type="ECO:0000313" key="5">
    <source>
        <dbReference type="EMBL" id="UOD50580.1"/>
    </source>
</evidence>